<feature type="domain" description="Rhodopsin" evidence="8">
    <location>
        <begin position="32"/>
        <end position="225"/>
    </location>
</feature>
<feature type="region of interest" description="Disordered" evidence="6">
    <location>
        <begin position="312"/>
        <end position="336"/>
    </location>
</feature>
<evidence type="ECO:0000313" key="10">
    <source>
        <dbReference type="Proteomes" id="UP000803844"/>
    </source>
</evidence>
<evidence type="ECO:0000259" key="8">
    <source>
        <dbReference type="Pfam" id="PF20684"/>
    </source>
</evidence>
<gene>
    <name evidence="9" type="ORF">M406DRAFT_352242</name>
</gene>
<keyword evidence="2 7" id="KW-0812">Transmembrane</keyword>
<proteinExistence type="inferred from homology"/>
<sequence>MSANEAEDYAEGNVETGVGAAMIALSIIVVGMRFYARTHFKAGLGWDDWLAMVALVGNVSAALLVLSASVIDPNSDWIEDNTDPNYHYTSANKTHLLLAWIASVIYFTCVSAAKLSILLLYKRIFSTSRAFQLQVNVLSAAIILFWIATTFATIFTCWPIKWSYISSLSPEPYCFNFNIYWFATGIIEAVFDICIILLPVKMVMKLQMSMKKRMSLVAVFSLGALWHGNYMFLSSGMLAHHTANLVQSCLDRIAPPIWKVYRNRLSSKLVAPSQTNSDTELIILPARPPTAHESDSSQWDIPRLTVWRDESDTGYGSDGRGKHGSSVNIHHSNSFH</sequence>
<dbReference type="AlphaFoldDB" id="A0A9P4XXP2"/>
<feature type="compositionally biased region" description="Polar residues" evidence="6">
    <location>
        <begin position="325"/>
        <end position="336"/>
    </location>
</feature>
<feature type="transmembrane region" description="Helical" evidence="7">
    <location>
        <begin position="180"/>
        <end position="204"/>
    </location>
</feature>
<comment type="similarity">
    <text evidence="5">Belongs to the SAT4 family.</text>
</comment>
<organism evidence="9 10">
    <name type="scientific">Cryphonectria parasitica (strain ATCC 38755 / EP155)</name>
    <dbReference type="NCBI Taxonomy" id="660469"/>
    <lineage>
        <taxon>Eukaryota</taxon>
        <taxon>Fungi</taxon>
        <taxon>Dikarya</taxon>
        <taxon>Ascomycota</taxon>
        <taxon>Pezizomycotina</taxon>
        <taxon>Sordariomycetes</taxon>
        <taxon>Sordariomycetidae</taxon>
        <taxon>Diaporthales</taxon>
        <taxon>Cryphonectriaceae</taxon>
        <taxon>Cryphonectria-Endothia species complex</taxon>
        <taxon>Cryphonectria</taxon>
    </lineage>
</organism>
<evidence type="ECO:0000256" key="4">
    <source>
        <dbReference type="ARBA" id="ARBA00023136"/>
    </source>
</evidence>
<dbReference type="GeneID" id="63839803"/>
<comment type="subcellular location">
    <subcellularLocation>
        <location evidence="1">Membrane</location>
        <topology evidence="1">Multi-pass membrane protein</topology>
    </subcellularLocation>
</comment>
<evidence type="ECO:0000256" key="6">
    <source>
        <dbReference type="SAM" id="MobiDB-lite"/>
    </source>
</evidence>
<keyword evidence="10" id="KW-1185">Reference proteome</keyword>
<dbReference type="InterPro" id="IPR049326">
    <property type="entry name" value="Rhodopsin_dom_fungi"/>
</dbReference>
<name>A0A9P4XXP2_CRYP1</name>
<feature type="transmembrane region" description="Helical" evidence="7">
    <location>
        <begin position="97"/>
        <end position="121"/>
    </location>
</feature>
<dbReference type="RefSeq" id="XP_040774155.1">
    <property type="nucleotide sequence ID" value="XM_040922674.1"/>
</dbReference>
<keyword evidence="3 7" id="KW-1133">Transmembrane helix</keyword>
<keyword evidence="4 7" id="KW-0472">Membrane</keyword>
<evidence type="ECO:0000256" key="2">
    <source>
        <dbReference type="ARBA" id="ARBA00022692"/>
    </source>
</evidence>
<dbReference type="PANTHER" id="PTHR33048">
    <property type="entry name" value="PTH11-LIKE INTEGRAL MEMBRANE PROTEIN (AFU_ORTHOLOGUE AFUA_5G11245)"/>
    <property type="match status" value="1"/>
</dbReference>
<comment type="caution">
    <text evidence="9">The sequence shown here is derived from an EMBL/GenBank/DDBJ whole genome shotgun (WGS) entry which is preliminary data.</text>
</comment>
<evidence type="ECO:0000256" key="7">
    <source>
        <dbReference type="SAM" id="Phobius"/>
    </source>
</evidence>
<reference evidence="9" key="1">
    <citation type="journal article" date="2020" name="Phytopathology">
        <title>Genome sequence of the chestnut blight fungus Cryphonectria parasitica EP155: A fundamental resource for an archetypical invasive plant pathogen.</title>
        <authorList>
            <person name="Crouch J.A."/>
            <person name="Dawe A."/>
            <person name="Aerts A."/>
            <person name="Barry K."/>
            <person name="Churchill A.C.L."/>
            <person name="Grimwood J."/>
            <person name="Hillman B."/>
            <person name="Milgroom M.G."/>
            <person name="Pangilinan J."/>
            <person name="Smith M."/>
            <person name="Salamov A."/>
            <person name="Schmutz J."/>
            <person name="Yadav J."/>
            <person name="Grigoriev I.V."/>
            <person name="Nuss D."/>
        </authorList>
    </citation>
    <scope>NUCLEOTIDE SEQUENCE</scope>
    <source>
        <strain evidence="9">EP155</strain>
    </source>
</reference>
<evidence type="ECO:0000256" key="3">
    <source>
        <dbReference type="ARBA" id="ARBA00022989"/>
    </source>
</evidence>
<dbReference type="PANTHER" id="PTHR33048:SF47">
    <property type="entry name" value="INTEGRAL MEMBRANE PROTEIN-RELATED"/>
    <property type="match status" value="1"/>
</dbReference>
<dbReference type="GO" id="GO:0016020">
    <property type="term" value="C:membrane"/>
    <property type="evidence" value="ECO:0007669"/>
    <property type="project" value="UniProtKB-SubCell"/>
</dbReference>
<feature type="transmembrane region" description="Helical" evidence="7">
    <location>
        <begin position="133"/>
        <end position="160"/>
    </location>
</feature>
<feature type="transmembrane region" description="Helical" evidence="7">
    <location>
        <begin position="216"/>
        <end position="239"/>
    </location>
</feature>
<dbReference type="EMBL" id="MU032349">
    <property type="protein sequence ID" value="KAF3763194.1"/>
    <property type="molecule type" value="Genomic_DNA"/>
</dbReference>
<evidence type="ECO:0000313" key="9">
    <source>
        <dbReference type="EMBL" id="KAF3763194.1"/>
    </source>
</evidence>
<protein>
    <recommendedName>
        <fullName evidence="8">Rhodopsin domain-containing protein</fullName>
    </recommendedName>
</protein>
<feature type="transmembrane region" description="Helical" evidence="7">
    <location>
        <begin position="17"/>
        <end position="36"/>
    </location>
</feature>
<evidence type="ECO:0000256" key="1">
    <source>
        <dbReference type="ARBA" id="ARBA00004141"/>
    </source>
</evidence>
<dbReference type="Proteomes" id="UP000803844">
    <property type="component" value="Unassembled WGS sequence"/>
</dbReference>
<accession>A0A9P4XXP2</accession>
<dbReference type="InterPro" id="IPR052337">
    <property type="entry name" value="SAT4-like"/>
</dbReference>
<evidence type="ECO:0000256" key="5">
    <source>
        <dbReference type="ARBA" id="ARBA00038359"/>
    </source>
</evidence>
<dbReference type="OrthoDB" id="5329176at2759"/>
<dbReference type="Pfam" id="PF20684">
    <property type="entry name" value="Fung_rhodopsin"/>
    <property type="match status" value="1"/>
</dbReference>
<feature type="transmembrane region" description="Helical" evidence="7">
    <location>
        <begin position="48"/>
        <end position="71"/>
    </location>
</feature>